<keyword evidence="3" id="KW-1185">Reference proteome</keyword>
<dbReference type="KEGG" id="bliq:INP51_14995"/>
<dbReference type="RefSeq" id="WP_193735578.1">
    <property type="nucleotide sequence ID" value="NZ_CP063304.1"/>
</dbReference>
<dbReference type="EMBL" id="CP063304">
    <property type="protein sequence ID" value="QOV19231.1"/>
    <property type="molecule type" value="Genomic_DNA"/>
</dbReference>
<evidence type="ECO:0000256" key="1">
    <source>
        <dbReference type="SAM" id="Coils"/>
    </source>
</evidence>
<evidence type="ECO:0000313" key="3">
    <source>
        <dbReference type="Proteomes" id="UP000593601"/>
    </source>
</evidence>
<organism evidence="2 3">
    <name type="scientific">Blautia liquoris</name>
    <dbReference type="NCBI Taxonomy" id="2779518"/>
    <lineage>
        <taxon>Bacteria</taxon>
        <taxon>Bacillati</taxon>
        <taxon>Bacillota</taxon>
        <taxon>Clostridia</taxon>
        <taxon>Lachnospirales</taxon>
        <taxon>Lachnospiraceae</taxon>
        <taxon>Blautia</taxon>
    </lineage>
</organism>
<feature type="coiled-coil region" evidence="1">
    <location>
        <begin position="315"/>
        <end position="342"/>
    </location>
</feature>
<reference evidence="2 3" key="1">
    <citation type="submission" date="2020-10" db="EMBL/GenBank/DDBJ databases">
        <title>Blautia liquoris sp.nov., isolated from the mud in a fermentation cellar used for the production of Chinese strong-flavoured liquor.</title>
        <authorList>
            <person name="Lu L."/>
        </authorList>
    </citation>
    <scope>NUCLEOTIDE SEQUENCE [LARGE SCALE GENOMIC DNA]</scope>
    <source>
        <strain evidence="2 3">LZLJ-3</strain>
    </source>
</reference>
<protein>
    <recommendedName>
        <fullName evidence="4">Chromosome segregation protein</fullName>
    </recommendedName>
</protein>
<accession>A0A7M2RGR2</accession>
<gene>
    <name evidence="2" type="ORF">INP51_14995</name>
</gene>
<evidence type="ECO:0000313" key="2">
    <source>
        <dbReference type="EMBL" id="QOV19231.1"/>
    </source>
</evidence>
<dbReference type="AlphaFoldDB" id="A0A7M2RGR2"/>
<evidence type="ECO:0008006" key="4">
    <source>
        <dbReference type="Google" id="ProtNLM"/>
    </source>
</evidence>
<feature type="coiled-coil region" evidence="1">
    <location>
        <begin position="379"/>
        <end position="420"/>
    </location>
</feature>
<dbReference type="Proteomes" id="UP000593601">
    <property type="component" value="Chromosome"/>
</dbReference>
<name>A0A7M2RGR2_9FIRM</name>
<proteinExistence type="predicted"/>
<sequence>MIIESLSIVDFKDKTATSYDFSDGTNLIVSTGNKKGKSSLLKSIYYTLGFDIRQFPSGWNISNKVFQLKVKFDDGISHTVTRQSDIYKVDADDTPLNSKEYSEWLQITLGIDMKLPNKQSKKLHSVYSTALLLPFYIDQDDSWDGVLYRRVSDTLGQYSDVPKGIFEYIFSISDIEVQKLQNQINQYSEYIKVCNSIIDNLGKVLDNYKEKTSEVPEAQEIDRDKLDTEIKNYLRLVNEYGEVALTFKIKLVKKREELDLQRQDFDELNQLLKMNEKRHKYIETECKYCHSKLTQEQSLTRLGLNNNKFEIIVLRDKISKKIEKLEQEVKDIQCQQYTVEEKIDELNSRIQKSKQLLTIDEYIKARAKTVAVSEIENTVEKEKATRLEHDTKKKELQKEKRKLEKEKEDLKNQIKTTFDDFKNRIRITLGLTDSNELGFLEFKKIDGSGMDKNIKYLGYYLMYFSLIEKYGIYKIPFCMDSFIKNEISTDTANTLFQAIEKYFLSLEHQIFFSIVTDNVQYLESIKSYNIIQVEEHLLSSDKYEAIASQIMEVQ</sequence>
<keyword evidence="1" id="KW-0175">Coiled coil</keyword>